<organism evidence="2 3">
    <name type="scientific">Cladosporium halotolerans</name>
    <dbReference type="NCBI Taxonomy" id="1052096"/>
    <lineage>
        <taxon>Eukaryota</taxon>
        <taxon>Fungi</taxon>
        <taxon>Dikarya</taxon>
        <taxon>Ascomycota</taxon>
        <taxon>Pezizomycotina</taxon>
        <taxon>Dothideomycetes</taxon>
        <taxon>Dothideomycetidae</taxon>
        <taxon>Cladosporiales</taxon>
        <taxon>Cladosporiaceae</taxon>
        <taxon>Cladosporium</taxon>
    </lineage>
</organism>
<evidence type="ECO:0000313" key="3">
    <source>
        <dbReference type="Proteomes" id="UP000803884"/>
    </source>
</evidence>
<dbReference type="AlphaFoldDB" id="A0AB34KIW3"/>
<gene>
    <name evidence="2" type="ORF">WHR41_07367</name>
</gene>
<dbReference type="EMBL" id="JAAQHG020000030">
    <property type="protein sequence ID" value="KAL1583981.1"/>
    <property type="molecule type" value="Genomic_DNA"/>
</dbReference>
<feature type="compositionally biased region" description="Low complexity" evidence="1">
    <location>
        <begin position="148"/>
        <end position="170"/>
    </location>
</feature>
<evidence type="ECO:0000313" key="2">
    <source>
        <dbReference type="EMBL" id="KAL1583981.1"/>
    </source>
</evidence>
<evidence type="ECO:0000256" key="1">
    <source>
        <dbReference type="SAM" id="MobiDB-lite"/>
    </source>
</evidence>
<accession>A0AB34KIW3</accession>
<dbReference type="GeneID" id="96008810"/>
<comment type="caution">
    <text evidence="2">The sequence shown here is derived from an EMBL/GenBank/DDBJ whole genome shotgun (WGS) entry which is preliminary data.</text>
</comment>
<keyword evidence="3" id="KW-1185">Reference proteome</keyword>
<protein>
    <submittedName>
        <fullName evidence="2">Uncharacterized protein</fullName>
    </submittedName>
</protein>
<feature type="region of interest" description="Disordered" evidence="1">
    <location>
        <begin position="119"/>
        <end position="242"/>
    </location>
</feature>
<dbReference type="RefSeq" id="XP_069227087.1">
    <property type="nucleotide sequence ID" value="XM_069375972.1"/>
</dbReference>
<name>A0AB34KIW3_9PEZI</name>
<proteinExistence type="predicted"/>
<sequence>MVSYVKNYIQDQAMGYLHTGITAAGTMAGNAVGGVGGLIESGGRSIGEGTSGSISGVGGSINNYGDGIRNKFAADGYVGASASQKAKREPSEASKPYGMKGLPDAGAAGAYVTNASRKVLPGSAQPKPSAAATKQVRSAGSKPVGATKAPQKALPAPGGAKKPLPAATGASKGVTGAARAPAANKPKVGPAAGRGPTGTPKPAPPTPASKGVTTGKKPVLAGQKTTISAASRPRATKKPVLN</sequence>
<feature type="compositionally biased region" description="Low complexity" evidence="1">
    <location>
        <begin position="189"/>
        <end position="198"/>
    </location>
</feature>
<dbReference type="Proteomes" id="UP000803884">
    <property type="component" value="Unassembled WGS sequence"/>
</dbReference>
<reference evidence="2 3" key="1">
    <citation type="journal article" date="2020" name="Microbiol. Resour. Announc.">
        <title>Draft Genome Sequence of a Cladosporium Species Isolated from the Mesophotic Ascidian Didemnum maculosum.</title>
        <authorList>
            <person name="Gioti A."/>
            <person name="Siaperas R."/>
            <person name="Nikolaivits E."/>
            <person name="Le Goff G."/>
            <person name="Ouazzani J."/>
            <person name="Kotoulas G."/>
            <person name="Topakas E."/>
        </authorList>
    </citation>
    <scope>NUCLEOTIDE SEQUENCE [LARGE SCALE GENOMIC DNA]</scope>
    <source>
        <strain evidence="2 3">TM138-S3</strain>
    </source>
</reference>
<feature type="region of interest" description="Disordered" evidence="1">
    <location>
        <begin position="81"/>
        <end position="100"/>
    </location>
</feature>